<evidence type="ECO:0000256" key="1">
    <source>
        <dbReference type="ARBA" id="ARBA00004141"/>
    </source>
</evidence>
<feature type="transmembrane region" description="Helical" evidence="5">
    <location>
        <begin position="18"/>
        <end position="35"/>
    </location>
</feature>
<feature type="transmembrane region" description="Helical" evidence="5">
    <location>
        <begin position="177"/>
        <end position="198"/>
    </location>
</feature>
<keyword evidence="2 5" id="KW-0812">Transmembrane</keyword>
<comment type="subcellular location">
    <subcellularLocation>
        <location evidence="1">Membrane</location>
        <topology evidence="1">Multi-pass membrane protein</topology>
    </subcellularLocation>
</comment>
<feature type="transmembrane region" description="Helical" evidence="5">
    <location>
        <begin position="270"/>
        <end position="287"/>
    </location>
</feature>
<evidence type="ECO:0000313" key="6">
    <source>
        <dbReference type="EMBL" id="GAF70822.1"/>
    </source>
</evidence>
<feature type="transmembrane region" description="Helical" evidence="5">
    <location>
        <begin position="85"/>
        <end position="107"/>
    </location>
</feature>
<keyword evidence="3 5" id="KW-1133">Transmembrane helix</keyword>
<feature type="transmembrane region" description="Helical" evidence="5">
    <location>
        <begin position="384"/>
        <end position="404"/>
    </location>
</feature>
<dbReference type="GO" id="GO:0005886">
    <property type="term" value="C:plasma membrane"/>
    <property type="evidence" value="ECO:0007669"/>
    <property type="project" value="TreeGrafter"/>
</dbReference>
<feature type="transmembrane region" description="Helical" evidence="5">
    <location>
        <begin position="145"/>
        <end position="165"/>
    </location>
</feature>
<dbReference type="InterPro" id="IPR001898">
    <property type="entry name" value="SLC13A/DASS"/>
</dbReference>
<evidence type="ECO:0008006" key="7">
    <source>
        <dbReference type="Google" id="ProtNLM"/>
    </source>
</evidence>
<feature type="non-terminal residue" evidence="6">
    <location>
        <position position="430"/>
    </location>
</feature>
<feature type="transmembrane region" description="Helical" evidence="5">
    <location>
        <begin position="410"/>
        <end position="429"/>
    </location>
</feature>
<accession>X0S4G3</accession>
<protein>
    <recommendedName>
        <fullName evidence="7">Citrate transporter-like domain-containing protein</fullName>
    </recommendedName>
</protein>
<feature type="transmembrane region" description="Helical" evidence="5">
    <location>
        <begin position="47"/>
        <end position="79"/>
    </location>
</feature>
<comment type="caution">
    <text evidence="6">The sequence shown here is derived from an EMBL/GenBank/DDBJ whole genome shotgun (WGS) entry which is preliminary data.</text>
</comment>
<dbReference type="GO" id="GO:1905039">
    <property type="term" value="P:carboxylic acid transmembrane transport"/>
    <property type="evidence" value="ECO:0007669"/>
    <property type="project" value="UniProtKB-ARBA"/>
</dbReference>
<feature type="transmembrane region" description="Helical" evidence="5">
    <location>
        <begin position="359"/>
        <end position="377"/>
    </location>
</feature>
<feature type="transmembrane region" description="Helical" evidence="5">
    <location>
        <begin position="293"/>
        <end position="312"/>
    </location>
</feature>
<dbReference type="EMBL" id="BARS01003960">
    <property type="protein sequence ID" value="GAF70822.1"/>
    <property type="molecule type" value="Genomic_DNA"/>
</dbReference>
<dbReference type="PANTHER" id="PTHR10283:SF82">
    <property type="entry name" value="SOLUTE CARRIER FAMILY 13 MEMBER 2"/>
    <property type="match status" value="1"/>
</dbReference>
<dbReference type="GO" id="GO:0008514">
    <property type="term" value="F:organic anion transmembrane transporter activity"/>
    <property type="evidence" value="ECO:0007669"/>
    <property type="project" value="UniProtKB-ARBA"/>
</dbReference>
<gene>
    <name evidence="6" type="ORF">S01H1_07707</name>
</gene>
<dbReference type="PANTHER" id="PTHR10283">
    <property type="entry name" value="SOLUTE CARRIER FAMILY 13 MEMBER"/>
    <property type="match status" value="1"/>
</dbReference>
<feature type="transmembrane region" description="Helical" evidence="5">
    <location>
        <begin position="218"/>
        <end position="238"/>
    </location>
</feature>
<organism evidence="6">
    <name type="scientific">marine sediment metagenome</name>
    <dbReference type="NCBI Taxonomy" id="412755"/>
    <lineage>
        <taxon>unclassified sequences</taxon>
        <taxon>metagenomes</taxon>
        <taxon>ecological metagenomes</taxon>
    </lineage>
</organism>
<dbReference type="Pfam" id="PF00939">
    <property type="entry name" value="Na_sulph_symp"/>
    <property type="match status" value="1"/>
</dbReference>
<dbReference type="AlphaFoldDB" id="X0S4G3"/>
<proteinExistence type="predicted"/>
<feature type="transmembrane region" description="Helical" evidence="5">
    <location>
        <begin position="319"/>
        <end position="339"/>
    </location>
</feature>
<evidence type="ECO:0000256" key="3">
    <source>
        <dbReference type="ARBA" id="ARBA00022989"/>
    </source>
</evidence>
<keyword evidence="4 5" id="KW-0472">Membrane</keyword>
<reference evidence="6" key="1">
    <citation type="journal article" date="2014" name="Front. Microbiol.">
        <title>High frequency of phylogenetically diverse reductive dehalogenase-homologous genes in deep subseafloor sedimentary metagenomes.</title>
        <authorList>
            <person name="Kawai M."/>
            <person name="Futagami T."/>
            <person name="Toyoda A."/>
            <person name="Takaki Y."/>
            <person name="Nishi S."/>
            <person name="Hori S."/>
            <person name="Arai W."/>
            <person name="Tsubouchi T."/>
            <person name="Morono Y."/>
            <person name="Uchiyama I."/>
            <person name="Ito T."/>
            <person name="Fujiyama A."/>
            <person name="Inagaki F."/>
            <person name="Takami H."/>
        </authorList>
    </citation>
    <scope>NUCLEOTIDE SEQUENCE</scope>
    <source>
        <strain evidence="6">Expedition CK06-06</strain>
    </source>
</reference>
<evidence type="ECO:0000256" key="5">
    <source>
        <dbReference type="SAM" id="Phobius"/>
    </source>
</evidence>
<sequence>MDPTAAPQVDSSAMRSKWFRLAAAAAIGVAIYALPAPHGLSPTAQTVLAITAFTVGLWVLKAVNNAVASILMMALLIPAGVEPSLALSGFSTAGFWILLAVLFYGFAMQRTGLAQRISFYILSLFPGTYSGILFAFFAIGAVLALGIPSMTVRTAIMLPIAWALVESLGLGARSRGTALIMLTTVEMAVVPGCGLLYGSLFGPVVDSVFQAKQLSLSWLAYAGVLGPPTLLLCVLIVVGNQLVLRPEAPLASSPEFVRDKLRSLGPIRQAELVTAIVVVVSIVFWATDHLHHLPSFFVGMLALAVFALAGIVRDQDIAGGVSWTLLLFLGGIFSLANVIQEYAITDWLAGYIVPIARELASSVVVVVLVVALAMYVLRFLDPSGFIAIPVLFLPICDITSAAGIPPLVLMAPLILASVPFWVTYQNIWVA</sequence>
<name>X0S4G3_9ZZZZ</name>
<feature type="transmembrane region" description="Helical" evidence="5">
    <location>
        <begin position="119"/>
        <end position="139"/>
    </location>
</feature>
<evidence type="ECO:0000256" key="2">
    <source>
        <dbReference type="ARBA" id="ARBA00022692"/>
    </source>
</evidence>
<evidence type="ECO:0000256" key="4">
    <source>
        <dbReference type="ARBA" id="ARBA00023136"/>
    </source>
</evidence>